<reference evidence="2 4" key="1">
    <citation type="submission" date="2023-11" db="EMBL/GenBank/DDBJ databases">
        <title>Unpublished Manusciprt.</title>
        <authorList>
            <person name="Saticioglu I.B."/>
            <person name="Ay H."/>
            <person name="Ajmi N."/>
            <person name="Altun S."/>
            <person name="Duman M."/>
        </authorList>
    </citation>
    <scope>NUCLEOTIDE SEQUENCE</scope>
    <source>
        <strain evidence="1 4">Fl-33</strain>
        <strain evidence="2">Fl-77</strain>
    </source>
</reference>
<accession>A0AAJ2SIM3</accession>
<organism evidence="2 3">
    <name type="scientific">Flavobacterium flavipigmentatum</name>
    <dbReference type="NCBI Taxonomy" id="2893884"/>
    <lineage>
        <taxon>Bacteria</taxon>
        <taxon>Pseudomonadati</taxon>
        <taxon>Bacteroidota</taxon>
        <taxon>Flavobacteriia</taxon>
        <taxon>Flavobacteriales</taxon>
        <taxon>Flavobacteriaceae</taxon>
        <taxon>Flavobacterium</taxon>
    </lineage>
</organism>
<dbReference type="Proteomes" id="UP001278738">
    <property type="component" value="Unassembled WGS sequence"/>
</dbReference>
<evidence type="ECO:0000313" key="4">
    <source>
        <dbReference type="Proteomes" id="UP001278738"/>
    </source>
</evidence>
<sequence length="102" mass="11624">MLSTNKYPIPIELICLRSAVRLRFCSIFFQELVPAHEPERRTGEAIRYIFLGSSFRVARLFSVPKKDTAPIRAMAFSSQIKIFRSNTIQTTINAIQTSVTTN</sequence>
<comment type="caution">
    <text evidence="2">The sequence shown here is derived from an EMBL/GenBank/DDBJ whole genome shotgun (WGS) entry which is preliminary data.</text>
</comment>
<evidence type="ECO:0000313" key="2">
    <source>
        <dbReference type="EMBL" id="MDX6187141.1"/>
    </source>
</evidence>
<dbReference type="RefSeq" id="WP_229974194.1">
    <property type="nucleotide sequence ID" value="NZ_CP087133.1"/>
</dbReference>
<dbReference type="AlphaFoldDB" id="A0AAJ2SIM3"/>
<evidence type="ECO:0000313" key="3">
    <source>
        <dbReference type="Proteomes" id="UP001270053"/>
    </source>
</evidence>
<proteinExistence type="predicted"/>
<dbReference type="Proteomes" id="UP001270053">
    <property type="component" value="Unassembled WGS sequence"/>
</dbReference>
<gene>
    <name evidence="1" type="ORF">SGQ18_15605</name>
    <name evidence="2" type="ORF">SGQ44_15360</name>
</gene>
<keyword evidence="4" id="KW-1185">Reference proteome</keyword>
<name>A0AAJ2SIM3_9FLAO</name>
<evidence type="ECO:0000313" key="1">
    <source>
        <dbReference type="EMBL" id="MDX6183589.1"/>
    </source>
</evidence>
<dbReference type="EMBL" id="JAWXVG010000009">
    <property type="protein sequence ID" value="MDX6183589.1"/>
    <property type="molecule type" value="Genomic_DNA"/>
</dbReference>
<protein>
    <submittedName>
        <fullName evidence="2">Uncharacterized protein</fullName>
    </submittedName>
</protein>
<dbReference type="EMBL" id="JAWXVH010000010">
    <property type="protein sequence ID" value="MDX6187141.1"/>
    <property type="molecule type" value="Genomic_DNA"/>
</dbReference>